<evidence type="ECO:0000256" key="3">
    <source>
        <dbReference type="ARBA" id="ARBA00022692"/>
    </source>
</evidence>
<dbReference type="InterPro" id="IPR051119">
    <property type="entry name" value="Nematode_SR-like"/>
</dbReference>
<dbReference type="RefSeq" id="XP_024508861.1">
    <property type="nucleotide sequence ID" value="XM_024643164.1"/>
</dbReference>
<dbReference type="InterPro" id="IPR000609">
    <property type="entry name" value="7TM_GPCR_serpentine_rcpt_Srg"/>
</dbReference>
<gene>
    <name evidence="7 9 10" type="ORF">SRAE_2000430900</name>
</gene>
<proteinExistence type="inferred from homology"/>
<dbReference type="PANTHER" id="PTHR31627:SF42">
    <property type="entry name" value="G_PROTEIN_RECEP_F1_2 DOMAIN-CONTAINING PROTEIN-RELATED"/>
    <property type="match status" value="1"/>
</dbReference>
<sequence length="268" mass="32085">MYLFYHCICFYEPFTSLADTFNEPSYLLSFFVGILHYLSYCQFIFSTYLSFTRFILVFFNSSGSRILKRTFYPVILSLFIISMSPLWPVISSKAQFQRINSLYTNGHNLSILVNNKDNWIHDYSYNTNSFIYYSICFLSTIIFNLFSIYHLISNNCYKDSITYANVKEKYENKYMLAYSLILTLCQLFFIIYYWEWNISLQNTNDLSLFYILFKFSIFFVHFTFVINLYSFIILTKPLRNLMIECFKCKKEVELNRTIIASSFNARTI</sequence>
<evidence type="ECO:0000313" key="10">
    <source>
        <dbReference type="WormBase" id="SRAE_2000430900"/>
    </source>
</evidence>
<comment type="caution">
    <text evidence="6">Lacks conserved residue(s) required for the propagation of feature annotation.</text>
</comment>
<evidence type="ECO:0000313" key="9">
    <source>
        <dbReference type="WBParaSite" id="SRAE_2000430900.1"/>
    </source>
</evidence>
<dbReference type="WormBase" id="SRAE_2000430900">
    <property type="protein sequence ID" value="SRP02886"/>
    <property type="gene ID" value="WBGene00264539"/>
</dbReference>
<organism evidence="7">
    <name type="scientific">Strongyloides ratti</name>
    <name type="common">Parasitic roundworm</name>
    <dbReference type="NCBI Taxonomy" id="34506"/>
    <lineage>
        <taxon>Eukaryota</taxon>
        <taxon>Metazoa</taxon>
        <taxon>Ecdysozoa</taxon>
        <taxon>Nematoda</taxon>
        <taxon>Chromadorea</taxon>
        <taxon>Rhabditida</taxon>
        <taxon>Tylenchina</taxon>
        <taxon>Panagrolaimomorpha</taxon>
        <taxon>Strongyloidoidea</taxon>
        <taxon>Strongyloididae</taxon>
        <taxon>Strongyloides</taxon>
    </lineage>
</organism>
<dbReference type="GO" id="GO:0007606">
    <property type="term" value="P:sensory perception of chemical stimulus"/>
    <property type="evidence" value="ECO:0007669"/>
    <property type="project" value="UniProtKB-UniRule"/>
</dbReference>
<dbReference type="Pfam" id="PF02118">
    <property type="entry name" value="Srg"/>
    <property type="match status" value="1"/>
</dbReference>
<evidence type="ECO:0000256" key="1">
    <source>
        <dbReference type="ARBA" id="ARBA00004141"/>
    </source>
</evidence>
<dbReference type="GO" id="GO:0004888">
    <property type="term" value="F:transmembrane signaling receptor activity"/>
    <property type="evidence" value="ECO:0007669"/>
    <property type="project" value="InterPro"/>
</dbReference>
<dbReference type="Proteomes" id="UP000035682">
    <property type="component" value="Unplaced"/>
</dbReference>
<dbReference type="PANTHER" id="PTHR31627">
    <property type="entry name" value="SERPENTINE RECEPTOR CLASS GAMMA-RELATED"/>
    <property type="match status" value="1"/>
</dbReference>
<dbReference type="EMBL" id="LN609529">
    <property type="protein sequence ID" value="CEF69662.1"/>
    <property type="molecule type" value="Genomic_DNA"/>
</dbReference>
<feature type="transmembrane region" description="Helical" evidence="6">
    <location>
        <begin position="206"/>
        <end position="234"/>
    </location>
</feature>
<evidence type="ECO:0000256" key="6">
    <source>
        <dbReference type="RuleBase" id="RU280813"/>
    </source>
</evidence>
<dbReference type="CTD" id="36382032"/>
<evidence type="ECO:0000313" key="8">
    <source>
        <dbReference type="Proteomes" id="UP000035682"/>
    </source>
</evidence>
<dbReference type="GeneID" id="36382032"/>
<dbReference type="WBParaSite" id="SRAE_2000430900.1">
    <property type="protein sequence ID" value="SRAE_2000430900.1"/>
    <property type="gene ID" value="WBGene00264539"/>
</dbReference>
<dbReference type="OMA" id="WEWNISL"/>
<comment type="subcellular location">
    <subcellularLocation>
        <location evidence="1">Membrane</location>
        <topology evidence="1">Multi-pass membrane protein</topology>
    </subcellularLocation>
</comment>
<comment type="similarity">
    <text evidence="2 6">Belongs to the nematode receptor-like protein srg family.</text>
</comment>
<keyword evidence="5 6" id="KW-0472">Membrane</keyword>
<feature type="transmembrane region" description="Helical" evidence="6">
    <location>
        <begin position="34"/>
        <end position="59"/>
    </location>
</feature>
<dbReference type="Gene3D" id="1.20.1070.10">
    <property type="entry name" value="Rhodopsin 7-helix transmembrane proteins"/>
    <property type="match status" value="1"/>
</dbReference>
<feature type="transmembrane region" description="Helical" evidence="6">
    <location>
        <begin position="130"/>
        <end position="152"/>
    </location>
</feature>
<keyword evidence="8" id="KW-1185">Reference proteome</keyword>
<feature type="transmembrane region" description="Helical" evidence="6">
    <location>
        <begin position="173"/>
        <end position="194"/>
    </location>
</feature>
<dbReference type="GO" id="GO:0016020">
    <property type="term" value="C:membrane"/>
    <property type="evidence" value="ECO:0007669"/>
    <property type="project" value="UniProtKB-SubCell"/>
</dbReference>
<feature type="transmembrane region" description="Helical" evidence="6">
    <location>
        <begin position="71"/>
        <end position="90"/>
    </location>
</feature>
<dbReference type="AlphaFoldDB" id="A0A090LIM5"/>
<name>A0A090LIM5_STRRB</name>
<evidence type="ECO:0000313" key="7">
    <source>
        <dbReference type="EMBL" id="CEF69662.1"/>
    </source>
</evidence>
<reference evidence="9" key="2">
    <citation type="submission" date="2020-12" db="UniProtKB">
        <authorList>
            <consortium name="WormBaseParasite"/>
        </authorList>
    </citation>
    <scope>IDENTIFICATION</scope>
</reference>
<protein>
    <recommendedName>
        <fullName evidence="6">Serpentine receptor class gamma</fullName>
    </recommendedName>
</protein>
<evidence type="ECO:0000256" key="4">
    <source>
        <dbReference type="ARBA" id="ARBA00022989"/>
    </source>
</evidence>
<accession>A0A090LIM5</accession>
<evidence type="ECO:0000256" key="5">
    <source>
        <dbReference type="ARBA" id="ARBA00023136"/>
    </source>
</evidence>
<keyword evidence="4 6" id="KW-1133">Transmembrane helix</keyword>
<evidence type="ECO:0000256" key="2">
    <source>
        <dbReference type="ARBA" id="ARBA00005692"/>
    </source>
</evidence>
<reference evidence="7 8" key="1">
    <citation type="submission" date="2014-09" db="EMBL/GenBank/DDBJ databases">
        <authorList>
            <person name="Martin A.A."/>
        </authorList>
    </citation>
    <scope>NUCLEOTIDE SEQUENCE</scope>
    <source>
        <strain evidence="8">ED321</strain>
        <strain evidence="7">ED321 Heterogonic</strain>
    </source>
</reference>
<keyword evidence="7" id="KW-0675">Receptor</keyword>
<keyword evidence="3 6" id="KW-0812">Transmembrane</keyword>